<keyword evidence="3" id="KW-0813">Transport</keyword>
<keyword evidence="6 8" id="KW-1133">Transmembrane helix</keyword>
<dbReference type="InterPro" id="IPR037185">
    <property type="entry name" value="EmrE-like"/>
</dbReference>
<organism evidence="9 10">
    <name type="scientific">Galdieria partita</name>
    <dbReference type="NCBI Taxonomy" id="83374"/>
    <lineage>
        <taxon>Eukaryota</taxon>
        <taxon>Rhodophyta</taxon>
        <taxon>Bangiophyceae</taxon>
        <taxon>Galdieriales</taxon>
        <taxon>Galdieriaceae</taxon>
        <taxon>Galdieria</taxon>
    </lineage>
</organism>
<dbReference type="GO" id="GO:0005459">
    <property type="term" value="F:UDP-galactose transmembrane transporter activity"/>
    <property type="evidence" value="ECO:0007669"/>
    <property type="project" value="TreeGrafter"/>
</dbReference>
<comment type="similarity">
    <text evidence="2">Belongs to the nucleotide-sugar transporter family. SLC35B subfamily.</text>
</comment>
<evidence type="ECO:0000256" key="1">
    <source>
        <dbReference type="ARBA" id="ARBA00004477"/>
    </source>
</evidence>
<gene>
    <name evidence="9" type="ORF">GpartN1_g509.t1</name>
</gene>
<evidence type="ECO:0000256" key="5">
    <source>
        <dbReference type="ARBA" id="ARBA00022824"/>
    </source>
</evidence>
<sequence length="331" mass="38478">MAFWSFHHKWFELFSCIISIYFCYLLYGVLQERLYKTKYSPDGAQFGYSLFLLFLQCLSHTVFSITCILLFETTGRNKKERLYSLVYRHEPRVLFKGYGLIAGTYLLAMFFSNHALHYVSYPLQTLGKSSKMIPVMLMGIVVRKKKYSSSQYLRVVLLSFGVFLFSYKQNVTKTTINSQIFGITLLLASLLMDGLTGPLQERFIQDKHISTYEIMFFQNLFAVSYVAIVLLLTRSWLEACQFIHLHPQVFKDIVIFCFTSAVGQGVIVYTICNYSALVCATITTTRKFLSVLVSYMVFGHVPSFYQFCGVFLVFISIFWEIYEKYRAQKIN</sequence>
<evidence type="ECO:0000256" key="8">
    <source>
        <dbReference type="SAM" id="Phobius"/>
    </source>
</evidence>
<evidence type="ECO:0000313" key="9">
    <source>
        <dbReference type="EMBL" id="GJQ08718.1"/>
    </source>
</evidence>
<reference evidence="9" key="2">
    <citation type="submission" date="2022-01" db="EMBL/GenBank/DDBJ databases">
        <authorList>
            <person name="Hirooka S."/>
            <person name="Miyagishima S.Y."/>
        </authorList>
    </citation>
    <scope>NUCLEOTIDE SEQUENCE</scope>
    <source>
        <strain evidence="9">NBRC 102759</strain>
    </source>
</reference>
<evidence type="ECO:0000313" key="10">
    <source>
        <dbReference type="Proteomes" id="UP001061958"/>
    </source>
</evidence>
<keyword evidence="5" id="KW-0256">Endoplasmic reticulum</keyword>
<feature type="transmembrane region" description="Helical" evidence="8">
    <location>
        <begin position="12"/>
        <end position="30"/>
    </location>
</feature>
<feature type="transmembrane region" description="Helical" evidence="8">
    <location>
        <begin position="249"/>
        <end position="269"/>
    </location>
</feature>
<evidence type="ECO:0000256" key="6">
    <source>
        <dbReference type="ARBA" id="ARBA00022989"/>
    </source>
</evidence>
<protein>
    <recommendedName>
        <fullName evidence="11">UDP-galactose transporter</fullName>
    </recommendedName>
</protein>
<reference evidence="9" key="1">
    <citation type="journal article" date="2022" name="Proc. Natl. Acad. Sci. U.S.A.">
        <title>Life cycle and functional genomics of the unicellular red alga Galdieria for elucidating algal and plant evolution and industrial use.</title>
        <authorList>
            <person name="Hirooka S."/>
            <person name="Itabashi T."/>
            <person name="Ichinose T.M."/>
            <person name="Onuma R."/>
            <person name="Fujiwara T."/>
            <person name="Yamashita S."/>
            <person name="Jong L.W."/>
            <person name="Tomita R."/>
            <person name="Iwane A.H."/>
            <person name="Miyagishima S.Y."/>
        </authorList>
    </citation>
    <scope>NUCLEOTIDE SEQUENCE</scope>
    <source>
        <strain evidence="9">NBRC 102759</strain>
    </source>
</reference>
<evidence type="ECO:0000256" key="7">
    <source>
        <dbReference type="ARBA" id="ARBA00023136"/>
    </source>
</evidence>
<evidence type="ECO:0000256" key="4">
    <source>
        <dbReference type="ARBA" id="ARBA00022692"/>
    </source>
</evidence>
<feature type="transmembrane region" description="Helical" evidence="8">
    <location>
        <begin position="304"/>
        <end position="322"/>
    </location>
</feature>
<dbReference type="GO" id="GO:0000139">
    <property type="term" value="C:Golgi membrane"/>
    <property type="evidence" value="ECO:0007669"/>
    <property type="project" value="TreeGrafter"/>
</dbReference>
<accession>A0A9C7PQA4</accession>
<comment type="caution">
    <text evidence="9">The sequence shown here is derived from an EMBL/GenBank/DDBJ whole genome shotgun (WGS) entry which is preliminary data.</text>
</comment>
<evidence type="ECO:0008006" key="11">
    <source>
        <dbReference type="Google" id="ProtNLM"/>
    </source>
</evidence>
<dbReference type="AlphaFoldDB" id="A0A9C7PQA4"/>
<dbReference type="PANTHER" id="PTHR10778:SF10">
    <property type="entry name" value="SOLUTE CARRIER FAMILY 35 MEMBER B1"/>
    <property type="match status" value="1"/>
</dbReference>
<feature type="transmembrane region" description="Helical" evidence="8">
    <location>
        <begin position="50"/>
        <end position="72"/>
    </location>
</feature>
<dbReference type="Proteomes" id="UP001061958">
    <property type="component" value="Unassembled WGS sequence"/>
</dbReference>
<dbReference type="PANTHER" id="PTHR10778">
    <property type="entry name" value="SOLUTE CARRIER FAMILY 35 MEMBER B"/>
    <property type="match status" value="1"/>
</dbReference>
<dbReference type="EMBL" id="BQMJ01000003">
    <property type="protein sequence ID" value="GJQ08718.1"/>
    <property type="molecule type" value="Genomic_DNA"/>
</dbReference>
<dbReference type="InterPro" id="IPR013657">
    <property type="entry name" value="SCL35B1-4/HUT1"/>
</dbReference>
<dbReference type="OrthoDB" id="1601at2759"/>
<dbReference type="GO" id="GO:0005460">
    <property type="term" value="F:UDP-glucose transmembrane transporter activity"/>
    <property type="evidence" value="ECO:0007669"/>
    <property type="project" value="TreeGrafter"/>
</dbReference>
<dbReference type="SUPFAM" id="SSF103481">
    <property type="entry name" value="Multidrug resistance efflux transporter EmrE"/>
    <property type="match status" value="1"/>
</dbReference>
<dbReference type="GO" id="GO:0005789">
    <property type="term" value="C:endoplasmic reticulum membrane"/>
    <property type="evidence" value="ECO:0007669"/>
    <property type="project" value="UniProtKB-SubCell"/>
</dbReference>
<name>A0A9C7PQA4_9RHOD</name>
<evidence type="ECO:0000256" key="3">
    <source>
        <dbReference type="ARBA" id="ARBA00022448"/>
    </source>
</evidence>
<proteinExistence type="inferred from homology"/>
<keyword evidence="10" id="KW-1185">Reference proteome</keyword>
<feature type="transmembrane region" description="Helical" evidence="8">
    <location>
        <begin position="176"/>
        <end position="195"/>
    </location>
</feature>
<feature type="transmembrane region" description="Helical" evidence="8">
    <location>
        <begin position="216"/>
        <end position="237"/>
    </location>
</feature>
<keyword evidence="4 8" id="KW-0812">Transmembrane</keyword>
<keyword evidence="7 8" id="KW-0472">Membrane</keyword>
<feature type="transmembrane region" description="Helical" evidence="8">
    <location>
        <begin position="152"/>
        <end position="170"/>
    </location>
</feature>
<feature type="transmembrane region" description="Helical" evidence="8">
    <location>
        <begin position="93"/>
        <end position="112"/>
    </location>
</feature>
<comment type="subcellular location">
    <subcellularLocation>
        <location evidence="1">Endoplasmic reticulum membrane</location>
        <topology evidence="1">Multi-pass membrane protein</topology>
    </subcellularLocation>
</comment>
<dbReference type="Pfam" id="PF08449">
    <property type="entry name" value="UAA"/>
    <property type="match status" value="1"/>
</dbReference>
<evidence type="ECO:0000256" key="2">
    <source>
        <dbReference type="ARBA" id="ARBA00010694"/>
    </source>
</evidence>